<dbReference type="SUPFAM" id="SSF51735">
    <property type="entry name" value="NAD(P)-binding Rossmann-fold domains"/>
    <property type="match status" value="1"/>
</dbReference>
<keyword evidence="7 10" id="KW-0520">NAD</keyword>
<dbReference type="NCBIfam" id="TIGR01179">
    <property type="entry name" value="galE"/>
    <property type="match status" value="1"/>
</dbReference>
<name>A0ABV4QJ82_9ACTN</name>
<feature type="domain" description="NAD-dependent epimerase/dehydratase" evidence="11">
    <location>
        <begin position="4"/>
        <end position="247"/>
    </location>
</feature>
<dbReference type="GO" id="GO:0003978">
    <property type="term" value="F:UDP-glucose 4-epimerase activity"/>
    <property type="evidence" value="ECO:0007669"/>
    <property type="project" value="UniProtKB-EC"/>
</dbReference>
<reference evidence="12 13" key="1">
    <citation type="submission" date="2023-11" db="EMBL/GenBank/DDBJ databases">
        <title>Actinomadura monticuli sp. nov., isolated from volcanic ash.</title>
        <authorList>
            <person name="Lee S.D."/>
            <person name="Yang H."/>
            <person name="Kim I.S."/>
        </authorList>
    </citation>
    <scope>NUCLEOTIDE SEQUENCE [LARGE SCALE GENOMIC DNA]</scope>
    <source>
        <strain evidence="12 13">DLS-62</strain>
    </source>
</reference>
<evidence type="ECO:0000256" key="5">
    <source>
        <dbReference type="ARBA" id="ARBA00013189"/>
    </source>
</evidence>
<comment type="catalytic activity">
    <reaction evidence="1 10">
        <text>UDP-alpha-D-glucose = UDP-alpha-D-galactose</text>
        <dbReference type="Rhea" id="RHEA:22168"/>
        <dbReference type="ChEBI" id="CHEBI:58885"/>
        <dbReference type="ChEBI" id="CHEBI:66914"/>
        <dbReference type="EC" id="5.1.3.2"/>
    </reaction>
</comment>
<dbReference type="PANTHER" id="PTHR43725:SF53">
    <property type="entry name" value="UDP-ARABINOSE 4-EPIMERASE 1"/>
    <property type="match status" value="1"/>
</dbReference>
<organism evidence="12 13">
    <name type="scientific">Actinomadura monticuli</name>
    <dbReference type="NCBI Taxonomy" id="3097367"/>
    <lineage>
        <taxon>Bacteria</taxon>
        <taxon>Bacillati</taxon>
        <taxon>Actinomycetota</taxon>
        <taxon>Actinomycetes</taxon>
        <taxon>Streptosporangiales</taxon>
        <taxon>Thermomonosporaceae</taxon>
        <taxon>Actinomadura</taxon>
    </lineage>
</organism>
<dbReference type="EC" id="5.1.3.2" evidence="5 10"/>
<evidence type="ECO:0000313" key="12">
    <source>
        <dbReference type="EMBL" id="MFA1543236.1"/>
    </source>
</evidence>
<dbReference type="Gene3D" id="3.40.50.720">
    <property type="entry name" value="NAD(P)-binding Rossmann-like Domain"/>
    <property type="match status" value="1"/>
</dbReference>
<dbReference type="InterPro" id="IPR036291">
    <property type="entry name" value="NAD(P)-bd_dom_sf"/>
</dbReference>
<evidence type="ECO:0000256" key="1">
    <source>
        <dbReference type="ARBA" id="ARBA00000083"/>
    </source>
</evidence>
<keyword evidence="9 10" id="KW-0119">Carbohydrate metabolism</keyword>
<dbReference type="InterPro" id="IPR005886">
    <property type="entry name" value="UDP_G4E"/>
</dbReference>
<comment type="caution">
    <text evidence="12">The sequence shown here is derived from an EMBL/GenBank/DDBJ whole genome shotgun (WGS) entry which is preliminary data.</text>
</comment>
<comment type="cofactor">
    <cofactor evidence="2 10">
        <name>NAD(+)</name>
        <dbReference type="ChEBI" id="CHEBI:57540"/>
    </cofactor>
</comment>
<dbReference type="Pfam" id="PF01370">
    <property type="entry name" value="Epimerase"/>
    <property type="match status" value="1"/>
</dbReference>
<evidence type="ECO:0000256" key="2">
    <source>
        <dbReference type="ARBA" id="ARBA00001911"/>
    </source>
</evidence>
<sequence>MKLLVTGGAGYIGSVVSALLLEAGHEVVVLDDLSTGHEDAVPDGARLVRGTLRDMAADVLAGAGFEAVLHFAARSLVGESVEKPGLYWDKNLGESLALLDAMRVAGVPRIVFSSTAATYGEPESTPIVETDPTRPTNPYGASKLAIDTTLAEYARLHGIGGVSLRYFNVAGAYGRHGERHSVETHLIPNVLKIAQGGGSAVKMFGDDYPTPDGTCVRDYIHVVDLGRAHLLALDACEPGAHQIFNLGSGTGNSVREVVDVCREVTGRDIPAEVAPRRPGDPAVLIASSDKIQERLGWKPERDLRTMVDDAWTFLRSR</sequence>
<accession>A0ABV4QJ82</accession>
<evidence type="ECO:0000256" key="7">
    <source>
        <dbReference type="ARBA" id="ARBA00023027"/>
    </source>
</evidence>
<evidence type="ECO:0000256" key="9">
    <source>
        <dbReference type="ARBA" id="ARBA00023277"/>
    </source>
</evidence>
<dbReference type="Gene3D" id="3.90.25.10">
    <property type="entry name" value="UDP-galactose 4-epimerase, domain 1"/>
    <property type="match status" value="1"/>
</dbReference>
<evidence type="ECO:0000313" key="13">
    <source>
        <dbReference type="Proteomes" id="UP001569963"/>
    </source>
</evidence>
<evidence type="ECO:0000256" key="4">
    <source>
        <dbReference type="ARBA" id="ARBA00007637"/>
    </source>
</evidence>
<evidence type="ECO:0000256" key="10">
    <source>
        <dbReference type="RuleBase" id="RU366046"/>
    </source>
</evidence>
<comment type="subunit">
    <text evidence="10">Homodimer.</text>
</comment>
<dbReference type="PANTHER" id="PTHR43725">
    <property type="entry name" value="UDP-GLUCOSE 4-EPIMERASE"/>
    <property type="match status" value="1"/>
</dbReference>
<evidence type="ECO:0000256" key="3">
    <source>
        <dbReference type="ARBA" id="ARBA00004947"/>
    </source>
</evidence>
<evidence type="ECO:0000256" key="6">
    <source>
        <dbReference type="ARBA" id="ARBA00018569"/>
    </source>
</evidence>
<proteinExistence type="inferred from homology"/>
<comment type="similarity">
    <text evidence="4 10">Belongs to the NAD(P)-dependent epimerase/dehydratase family.</text>
</comment>
<dbReference type="InterPro" id="IPR001509">
    <property type="entry name" value="Epimerase_deHydtase"/>
</dbReference>
<evidence type="ECO:0000259" key="11">
    <source>
        <dbReference type="Pfam" id="PF01370"/>
    </source>
</evidence>
<dbReference type="EMBL" id="JAXCEI010000017">
    <property type="protein sequence ID" value="MFA1543236.1"/>
    <property type="molecule type" value="Genomic_DNA"/>
</dbReference>
<keyword evidence="8 10" id="KW-0413">Isomerase</keyword>
<dbReference type="RefSeq" id="WP_371953739.1">
    <property type="nucleotide sequence ID" value="NZ_JAXCEI010000017.1"/>
</dbReference>
<evidence type="ECO:0000256" key="8">
    <source>
        <dbReference type="ARBA" id="ARBA00023235"/>
    </source>
</evidence>
<gene>
    <name evidence="12" type="primary">galE</name>
    <name evidence="12" type="ORF">SM611_30285</name>
</gene>
<dbReference type="CDD" id="cd05247">
    <property type="entry name" value="UDP_G4E_1_SDR_e"/>
    <property type="match status" value="1"/>
</dbReference>
<dbReference type="Proteomes" id="UP001569963">
    <property type="component" value="Unassembled WGS sequence"/>
</dbReference>
<keyword evidence="13" id="KW-1185">Reference proteome</keyword>
<comment type="pathway">
    <text evidence="3 10">Carbohydrate metabolism; galactose metabolism.</text>
</comment>
<protein>
    <recommendedName>
        <fullName evidence="6 10">UDP-glucose 4-epimerase</fullName>
        <ecNumber evidence="5 10">5.1.3.2</ecNumber>
    </recommendedName>
</protein>